<dbReference type="EMBL" id="JBHTEY010000004">
    <property type="protein sequence ID" value="MFC7615542.1"/>
    <property type="molecule type" value="Genomic_DNA"/>
</dbReference>
<evidence type="ECO:0000256" key="2">
    <source>
        <dbReference type="ARBA" id="ARBA00022840"/>
    </source>
</evidence>
<dbReference type="InterPro" id="IPR027417">
    <property type="entry name" value="P-loop_NTPase"/>
</dbReference>
<sequence length="713" mass="76512">MSRDLVPTALVGREDELSRLRLAIRRMPALVQVEGEAGVGKSRLVRELVESTWPHGPAVLVGYCQHLREPFILGAVLEALRRARGRLARCGELNPVTSVLRTAVPELADLLPPVPPEIGEPVFNRHLLFRAIREVLVAVGPTLLVIEDLHWADDGTLQFLRFLMADPPPELAVLVTYRREDVPWGMPLGAAYRPGAGVTAEILALEPLDTARVRDLASAVLGVDAVSAEFARVLHEHTAGLPFVLEEVLRSGLAALDGSDVRWASGPVEVPVLLRESVAERLAALSPDAGRLVRAAAAFAIPAAVEVLGAVAELGGDRLRPAADEVLACALLHDLGDGTCAFRHVLARQAVYGTMSSIERKDLHRRAARLLATMEPRPLVQLAEHSRLACHRGDWLAYGEAAADQALAVSDAMTASPLLRQLLAEPGLSGAEVDRLAVKLGEAALLGLDVPSSAAVLKRLLVDGRLSAGARGQVRMQLGLLLSRYANAVVEGRAQLEVAVDELGGRPDLAAKCMSALAQPFIGDIPLSSLAPWLRKAEAAIDQCEDQEQRISLIANVVGSQVAVGDRHADDRLTGLPAVPRTVGEQRQIARAHCNLGDSLTMTGRLAAAGEHLRVGVKAAEECGALYVLSAARSTRIRLDWFTGAWDGLVERARSLLVEYRELTAVASELNLVLGQLALVRGEWEAARTHLVETGVRTPRRRSRTSRSAAARA</sequence>
<evidence type="ECO:0000256" key="1">
    <source>
        <dbReference type="ARBA" id="ARBA00022741"/>
    </source>
</evidence>
<dbReference type="PANTHER" id="PTHR16305:SF35">
    <property type="entry name" value="TRANSCRIPTIONAL ACTIVATOR DOMAIN"/>
    <property type="match status" value="1"/>
</dbReference>
<accession>A0ABW2TRK8</accession>
<dbReference type="Gene3D" id="3.40.50.300">
    <property type="entry name" value="P-loop containing nucleotide triphosphate hydrolases"/>
    <property type="match status" value="1"/>
</dbReference>
<dbReference type="InterPro" id="IPR041664">
    <property type="entry name" value="AAA_16"/>
</dbReference>
<evidence type="ECO:0000313" key="4">
    <source>
        <dbReference type="EMBL" id="MFC7615542.1"/>
    </source>
</evidence>
<keyword evidence="2 4" id="KW-0067">ATP-binding</keyword>
<protein>
    <submittedName>
        <fullName evidence="4">ATP-binding protein</fullName>
    </submittedName>
</protein>
<keyword evidence="1" id="KW-0547">Nucleotide-binding</keyword>
<feature type="domain" description="Orc1-like AAA ATPase" evidence="3">
    <location>
        <begin position="10"/>
        <end position="170"/>
    </location>
</feature>
<evidence type="ECO:0000313" key="5">
    <source>
        <dbReference type="Proteomes" id="UP001596512"/>
    </source>
</evidence>
<dbReference type="GO" id="GO:0005524">
    <property type="term" value="F:ATP binding"/>
    <property type="evidence" value="ECO:0007669"/>
    <property type="project" value="UniProtKB-KW"/>
</dbReference>
<dbReference type="SUPFAM" id="SSF52540">
    <property type="entry name" value="P-loop containing nucleoside triphosphate hydrolases"/>
    <property type="match status" value="1"/>
</dbReference>
<dbReference type="Pfam" id="PF13191">
    <property type="entry name" value="AAA_16"/>
    <property type="match status" value="1"/>
</dbReference>
<dbReference type="PANTHER" id="PTHR16305">
    <property type="entry name" value="TESTICULAR SOLUBLE ADENYLYL CYCLASE"/>
    <property type="match status" value="1"/>
</dbReference>
<gene>
    <name evidence="4" type="ORF">ACFQV2_20595</name>
</gene>
<keyword evidence="5" id="KW-1185">Reference proteome</keyword>
<comment type="caution">
    <text evidence="4">The sequence shown here is derived from an EMBL/GenBank/DDBJ whole genome shotgun (WGS) entry which is preliminary data.</text>
</comment>
<reference evidence="5" key="1">
    <citation type="journal article" date="2019" name="Int. J. Syst. Evol. Microbiol.">
        <title>The Global Catalogue of Microorganisms (GCM) 10K type strain sequencing project: providing services to taxonomists for standard genome sequencing and annotation.</title>
        <authorList>
            <consortium name="The Broad Institute Genomics Platform"/>
            <consortium name="The Broad Institute Genome Sequencing Center for Infectious Disease"/>
            <person name="Wu L."/>
            <person name="Ma J."/>
        </authorList>
    </citation>
    <scope>NUCLEOTIDE SEQUENCE [LARGE SCALE GENOMIC DNA]</scope>
    <source>
        <strain evidence="5">JCM 17695</strain>
    </source>
</reference>
<dbReference type="Proteomes" id="UP001596512">
    <property type="component" value="Unassembled WGS sequence"/>
</dbReference>
<organism evidence="4 5">
    <name type="scientific">Actinokineospora soli</name>
    <dbReference type="NCBI Taxonomy" id="1048753"/>
    <lineage>
        <taxon>Bacteria</taxon>
        <taxon>Bacillati</taxon>
        <taxon>Actinomycetota</taxon>
        <taxon>Actinomycetes</taxon>
        <taxon>Pseudonocardiales</taxon>
        <taxon>Pseudonocardiaceae</taxon>
        <taxon>Actinokineospora</taxon>
    </lineage>
</organism>
<evidence type="ECO:0000259" key="3">
    <source>
        <dbReference type="Pfam" id="PF13191"/>
    </source>
</evidence>
<proteinExistence type="predicted"/>
<name>A0ABW2TRK8_9PSEU</name>